<gene>
    <name evidence="2" type="ORF">FVEG_15511</name>
</gene>
<dbReference type="RefSeq" id="XP_018749097.1">
    <property type="nucleotide sequence ID" value="XM_018904643.1"/>
</dbReference>
<dbReference type="KEGG" id="fvr:FVEG_15511"/>
<dbReference type="AlphaFoldDB" id="W7LWH4"/>
<keyword evidence="1" id="KW-0472">Membrane</keyword>
<dbReference type="EMBL" id="DS022246">
    <property type="protein sequence ID" value="EWG42908.1"/>
    <property type="molecule type" value="Genomic_DNA"/>
</dbReference>
<keyword evidence="1" id="KW-1133">Transmembrane helix</keyword>
<evidence type="ECO:0000313" key="2">
    <source>
        <dbReference type="EMBL" id="EWG42906.1"/>
    </source>
</evidence>
<dbReference type="RefSeq" id="XP_018749099.1">
    <property type="nucleotide sequence ID" value="XM_018904645.1"/>
</dbReference>
<reference evidence="2" key="2">
    <citation type="submission" date="2013-11" db="EMBL/GenBank/DDBJ databases">
        <authorList>
            <consortium name="The Broad Institute Genome Sequencing Platform"/>
            <person name="Ma L.-J."/>
            <person name="Corby-Kistler H."/>
            <person name="Broz K."/>
            <person name="Gale L.R."/>
            <person name="Jonkers W."/>
            <person name="O'Donnell K."/>
            <person name="Ploetz R."/>
            <person name="Steinberg C."/>
            <person name="Schwartz D.C."/>
            <person name="VanEtten H."/>
            <person name="Zhou S."/>
            <person name="Young S.K."/>
            <person name="Zeng Q."/>
            <person name="Gargeya S."/>
            <person name="Fitzgerald M."/>
            <person name="Abouelleil A."/>
            <person name="Alvarado L."/>
            <person name="Chapman S.B."/>
            <person name="Gainer-Dewar J."/>
            <person name="Goldberg J."/>
            <person name="Griggs A."/>
            <person name="Gujja S."/>
            <person name="Hansen M."/>
            <person name="Howarth C."/>
            <person name="Imamovic A."/>
            <person name="Ireland A."/>
            <person name="Larimer J."/>
            <person name="McCowan C."/>
            <person name="Murphy C."/>
            <person name="Pearson M."/>
            <person name="Poon T.W."/>
            <person name="Priest M."/>
            <person name="Roberts A."/>
            <person name="Saif S."/>
            <person name="Shea T."/>
            <person name="Sykes S."/>
            <person name="Wortman J."/>
            <person name="Nusbaum C."/>
            <person name="Birren B."/>
        </authorList>
    </citation>
    <scope>NUCLEOTIDE SEQUENCE</scope>
    <source>
        <strain evidence="2">7600</strain>
    </source>
</reference>
<accession>W7LWH4</accession>
<evidence type="ECO:0000256" key="1">
    <source>
        <dbReference type="SAM" id="Phobius"/>
    </source>
</evidence>
<evidence type="ECO:0000313" key="3">
    <source>
        <dbReference type="Proteomes" id="UP000009096"/>
    </source>
</evidence>
<reference evidence="2 3" key="1">
    <citation type="journal article" date="2010" name="Nature">
        <title>Comparative genomics reveals mobile pathogenicity chromosomes in Fusarium.</title>
        <authorList>
            <person name="Ma L.J."/>
            <person name="van der Does H.C."/>
            <person name="Borkovich K.A."/>
            <person name="Coleman J.J."/>
            <person name="Daboussi M.J."/>
            <person name="Di Pietro A."/>
            <person name="Dufresne M."/>
            <person name="Freitag M."/>
            <person name="Grabherr M."/>
            <person name="Henrissat B."/>
            <person name="Houterman P.M."/>
            <person name="Kang S."/>
            <person name="Shim W.B."/>
            <person name="Woloshuk C."/>
            <person name="Xie X."/>
            <person name="Xu J.R."/>
            <person name="Antoniw J."/>
            <person name="Baker S.E."/>
            <person name="Bluhm B.H."/>
            <person name="Breakspear A."/>
            <person name="Brown D.W."/>
            <person name="Butchko R.A."/>
            <person name="Chapman S."/>
            <person name="Coulson R."/>
            <person name="Coutinho P.M."/>
            <person name="Danchin E.G."/>
            <person name="Diener A."/>
            <person name="Gale L.R."/>
            <person name="Gardiner D.M."/>
            <person name="Goff S."/>
            <person name="Hammond-Kosack K.E."/>
            <person name="Hilburn K."/>
            <person name="Hua-Van A."/>
            <person name="Jonkers W."/>
            <person name="Kazan K."/>
            <person name="Kodira C.D."/>
            <person name="Koehrsen M."/>
            <person name="Kumar L."/>
            <person name="Lee Y.H."/>
            <person name="Li L."/>
            <person name="Manners J.M."/>
            <person name="Miranda-Saavedra D."/>
            <person name="Mukherjee M."/>
            <person name="Park G."/>
            <person name="Park J."/>
            <person name="Park S.Y."/>
            <person name="Proctor R.H."/>
            <person name="Regev A."/>
            <person name="Ruiz-Roldan M.C."/>
            <person name="Sain D."/>
            <person name="Sakthikumar S."/>
            <person name="Sykes S."/>
            <person name="Schwartz D.C."/>
            <person name="Turgeon B.G."/>
            <person name="Wapinski I."/>
            <person name="Yoder O."/>
            <person name="Young S."/>
            <person name="Zeng Q."/>
            <person name="Zhou S."/>
            <person name="Galagan J."/>
            <person name="Cuomo C.A."/>
            <person name="Kistler H.C."/>
            <person name="Rep M."/>
        </authorList>
    </citation>
    <scope>NUCLEOTIDE SEQUENCE [LARGE SCALE GENOMIC DNA]</scope>
    <source>
        <strain evidence="2">7600</strain>
        <strain evidence="3">M3125 / FGSC 7600</strain>
    </source>
</reference>
<dbReference type="EMBL" id="DS022246">
    <property type="protein sequence ID" value="EWG42906.1"/>
    <property type="molecule type" value="Genomic_DNA"/>
</dbReference>
<sequence>MNYDYIILSLGPSLIISFSGIIIRLKTKKHKLRLESYKLIMNLHGIFPDTQHFLIRGPRILIKAHYLKSKPTSLMIDQSSSSGGLNYWEPMLAAQIKLCKRPQRSH</sequence>
<dbReference type="EMBL" id="DS022246">
    <property type="protein sequence ID" value="EWG42907.1"/>
    <property type="molecule type" value="Genomic_DNA"/>
</dbReference>
<dbReference type="RefSeq" id="XP_018749098.1">
    <property type="nucleotide sequence ID" value="XM_018904644.1"/>
</dbReference>
<protein>
    <submittedName>
        <fullName evidence="2">Uncharacterized protein</fullName>
    </submittedName>
</protein>
<feature type="transmembrane region" description="Helical" evidence="1">
    <location>
        <begin position="6"/>
        <end position="25"/>
    </location>
</feature>
<dbReference type="Proteomes" id="UP000009096">
    <property type="component" value="Chromosome 4"/>
</dbReference>
<organism evidence="2 3">
    <name type="scientific">Gibberella moniliformis (strain M3125 / FGSC 7600)</name>
    <name type="common">Maize ear and stalk rot fungus</name>
    <name type="synonym">Fusarium verticillioides</name>
    <dbReference type="NCBI Taxonomy" id="334819"/>
    <lineage>
        <taxon>Eukaryota</taxon>
        <taxon>Fungi</taxon>
        <taxon>Dikarya</taxon>
        <taxon>Ascomycota</taxon>
        <taxon>Pezizomycotina</taxon>
        <taxon>Sordariomycetes</taxon>
        <taxon>Hypocreomycetidae</taxon>
        <taxon>Hypocreales</taxon>
        <taxon>Nectriaceae</taxon>
        <taxon>Fusarium</taxon>
        <taxon>Fusarium fujikuroi species complex</taxon>
    </lineage>
</organism>
<dbReference type="VEuPathDB" id="FungiDB:FVEG_15511"/>
<keyword evidence="3" id="KW-1185">Reference proteome</keyword>
<proteinExistence type="predicted"/>
<dbReference type="GeneID" id="30072387"/>
<keyword evidence="1" id="KW-0812">Transmembrane</keyword>
<name>W7LWH4_GIBM7</name>